<protein>
    <submittedName>
        <fullName evidence="1">Uncharacterized protein</fullName>
    </submittedName>
</protein>
<evidence type="ECO:0000313" key="2">
    <source>
        <dbReference type="Proteomes" id="UP000663866"/>
    </source>
</evidence>
<organism evidence="1 2">
    <name type="scientific">Rotaria magnacalcarata</name>
    <dbReference type="NCBI Taxonomy" id="392030"/>
    <lineage>
        <taxon>Eukaryota</taxon>
        <taxon>Metazoa</taxon>
        <taxon>Spiralia</taxon>
        <taxon>Gnathifera</taxon>
        <taxon>Rotifera</taxon>
        <taxon>Eurotatoria</taxon>
        <taxon>Bdelloidea</taxon>
        <taxon>Philodinida</taxon>
        <taxon>Philodinidae</taxon>
        <taxon>Rotaria</taxon>
    </lineage>
</organism>
<name>A0A821J4I5_9BILA</name>
<evidence type="ECO:0000313" key="1">
    <source>
        <dbReference type="EMBL" id="CAF4711304.1"/>
    </source>
</evidence>
<keyword evidence="2" id="KW-1185">Reference proteome</keyword>
<dbReference type="Proteomes" id="UP000663866">
    <property type="component" value="Unassembled WGS sequence"/>
</dbReference>
<dbReference type="EMBL" id="CAJOBG010103135">
    <property type="protein sequence ID" value="CAF4711304.1"/>
    <property type="molecule type" value="Genomic_DNA"/>
</dbReference>
<sequence>PLRAPAKSLDIGLHQLDGFNFDNVTLDEHQEKLRVTKNKN</sequence>
<dbReference type="AlphaFoldDB" id="A0A821J4I5"/>
<comment type="caution">
    <text evidence="1">The sequence shown here is derived from an EMBL/GenBank/DDBJ whole genome shotgun (WGS) entry which is preliminary data.</text>
</comment>
<reference evidence="1" key="1">
    <citation type="submission" date="2021-02" db="EMBL/GenBank/DDBJ databases">
        <authorList>
            <person name="Nowell W R."/>
        </authorList>
    </citation>
    <scope>NUCLEOTIDE SEQUENCE</scope>
</reference>
<proteinExistence type="predicted"/>
<gene>
    <name evidence="1" type="ORF">OVN521_LOCUS48753</name>
</gene>
<accession>A0A821J4I5</accession>
<feature type="non-terminal residue" evidence="1">
    <location>
        <position position="1"/>
    </location>
</feature>